<organism evidence="1">
    <name type="scientific">marine metagenome</name>
    <dbReference type="NCBI Taxonomy" id="408172"/>
    <lineage>
        <taxon>unclassified sequences</taxon>
        <taxon>metagenomes</taxon>
        <taxon>ecological metagenomes</taxon>
    </lineage>
</organism>
<dbReference type="AlphaFoldDB" id="A0A381UIQ4"/>
<reference evidence="1" key="1">
    <citation type="submission" date="2018-05" db="EMBL/GenBank/DDBJ databases">
        <authorList>
            <person name="Lanie J.A."/>
            <person name="Ng W.-L."/>
            <person name="Kazmierczak K.M."/>
            <person name="Andrzejewski T.M."/>
            <person name="Davidsen T.M."/>
            <person name="Wayne K.J."/>
            <person name="Tettelin H."/>
            <person name="Glass J.I."/>
            <person name="Rusch D."/>
            <person name="Podicherti R."/>
            <person name="Tsui H.-C.T."/>
            <person name="Winkler M.E."/>
        </authorList>
    </citation>
    <scope>NUCLEOTIDE SEQUENCE</scope>
</reference>
<gene>
    <name evidence="1" type="ORF">METZ01_LOCUS80698</name>
</gene>
<evidence type="ECO:0000313" key="1">
    <source>
        <dbReference type="EMBL" id="SVA27844.1"/>
    </source>
</evidence>
<name>A0A381UIQ4_9ZZZZ</name>
<protein>
    <recommendedName>
        <fullName evidence="2">DUF2059 domain-containing protein</fullName>
    </recommendedName>
</protein>
<accession>A0A381UIQ4</accession>
<dbReference type="EMBL" id="UINC01006493">
    <property type="protein sequence ID" value="SVA27844.1"/>
    <property type="molecule type" value="Genomic_DNA"/>
</dbReference>
<proteinExistence type="predicted"/>
<evidence type="ECO:0008006" key="2">
    <source>
        <dbReference type="Google" id="ProtNLM"/>
    </source>
</evidence>
<sequence length="172" mass="20165">MRLFDIKKNSIWLALLLVLLEVTANPVFSETEKERDIKKLLEVSGILRQLSYMEDTLMNSVSMMISGSFPKVPNEFWTEFNQLIGKKEMNELIARVIPVYDKHMSHETVKKLIKMFEKPFWEEWKKKMPLISREAGVVGSEWGKEISQSPAFNKKLEGLIKKYELEKINKIK</sequence>